<feature type="transmembrane region" description="Helical" evidence="6">
    <location>
        <begin position="330"/>
        <end position="354"/>
    </location>
</feature>
<dbReference type="Proteomes" id="UP000282574">
    <property type="component" value="Unassembled WGS sequence"/>
</dbReference>
<evidence type="ECO:0000313" key="8">
    <source>
        <dbReference type="Proteomes" id="UP000282574"/>
    </source>
</evidence>
<evidence type="ECO:0008006" key="9">
    <source>
        <dbReference type="Google" id="ProtNLM"/>
    </source>
</evidence>
<name>A0AB37UPJ3_9CYAN</name>
<feature type="transmembrane region" description="Helical" evidence="6">
    <location>
        <begin position="48"/>
        <end position="67"/>
    </location>
</feature>
<evidence type="ECO:0000256" key="4">
    <source>
        <dbReference type="ARBA" id="ARBA00022989"/>
    </source>
</evidence>
<evidence type="ECO:0000256" key="3">
    <source>
        <dbReference type="ARBA" id="ARBA00022692"/>
    </source>
</evidence>
<sequence length="492" mass="53218">MHPVSTKSGRHILGGTIQLFLAEALLLPTGLLTAVFLTRQFGLEGYGLYTLVATLVAWVQWSITSVFTRATIKFVGEAEDWRPVGTTVLWLHLVVSSIAMLLVWLFASPVAKILGEPAIAAYLRLFALDIPVFCLAYAHRSILVGVGAFSQRAFATAGRWLARLFLIVVLVEMGLSVPGAILGNVGASLVELAICRCYIRPSLSAKSSFPARQLWNYALPLFLFALSMRFYEKLDLFAVTILGGTATQAGLYGAAQNLSLIPSIFAVSFSPLLLSTLSRTLSTGDRDLAKSISRNAMRAVVVMLPLAAMTAGASPEIIRLLFGTKFMPSAPILSLLIFGTLALAMVSVTTAILTAAGKPNWTFALTAPLVPIASIGYLLLVPRLGHIGASLVFTLFAVTGSLATVMAVYCLWQVLPPAKTLCRSTLISGLIYALAIYWDTPDWFLLLKLLLTTLLVPLSFFLLGELSTNEIVFVRSFVLSNTVQKYKKSKPH</sequence>
<organism evidence="7 8">
    <name type="scientific">Chroococcidiopsis cubana SAG 39.79</name>
    <dbReference type="NCBI Taxonomy" id="388085"/>
    <lineage>
        <taxon>Bacteria</taxon>
        <taxon>Bacillati</taxon>
        <taxon>Cyanobacteriota</taxon>
        <taxon>Cyanophyceae</taxon>
        <taxon>Chroococcidiopsidales</taxon>
        <taxon>Chroococcidiopsidaceae</taxon>
        <taxon>Chroococcidiopsis</taxon>
    </lineage>
</organism>
<dbReference type="EMBL" id="RSCK01000007">
    <property type="protein sequence ID" value="RUT13359.1"/>
    <property type="molecule type" value="Genomic_DNA"/>
</dbReference>
<feature type="transmembrane region" description="Helical" evidence="6">
    <location>
        <begin position="444"/>
        <end position="463"/>
    </location>
</feature>
<dbReference type="AlphaFoldDB" id="A0AB37UPJ3"/>
<gene>
    <name evidence="7" type="ORF">DSM107010_13140</name>
</gene>
<keyword evidence="3 6" id="KW-0812">Transmembrane</keyword>
<feature type="transmembrane region" description="Helical" evidence="6">
    <location>
        <begin position="421"/>
        <end position="438"/>
    </location>
</feature>
<evidence type="ECO:0000313" key="7">
    <source>
        <dbReference type="EMBL" id="RUT13359.1"/>
    </source>
</evidence>
<evidence type="ECO:0000256" key="6">
    <source>
        <dbReference type="SAM" id="Phobius"/>
    </source>
</evidence>
<comment type="subcellular location">
    <subcellularLocation>
        <location evidence="1">Cell membrane</location>
        <topology evidence="1">Multi-pass membrane protein</topology>
    </subcellularLocation>
</comment>
<dbReference type="InterPro" id="IPR050833">
    <property type="entry name" value="Poly_Biosynth_Transport"/>
</dbReference>
<feature type="transmembrane region" description="Helical" evidence="6">
    <location>
        <begin position="387"/>
        <end position="409"/>
    </location>
</feature>
<feature type="transmembrane region" description="Helical" evidence="6">
    <location>
        <begin position="214"/>
        <end position="231"/>
    </location>
</feature>
<keyword evidence="2" id="KW-1003">Cell membrane</keyword>
<feature type="transmembrane region" description="Helical" evidence="6">
    <location>
        <begin position="88"/>
        <end position="107"/>
    </location>
</feature>
<feature type="transmembrane region" description="Helical" evidence="6">
    <location>
        <begin position="260"/>
        <end position="278"/>
    </location>
</feature>
<protein>
    <recommendedName>
        <fullName evidence="9">Polysaccharide biosynthesis protein C-terminal domain-containing protein</fullName>
    </recommendedName>
</protein>
<keyword evidence="8" id="KW-1185">Reference proteome</keyword>
<proteinExistence type="predicted"/>
<feature type="transmembrane region" description="Helical" evidence="6">
    <location>
        <begin position="160"/>
        <end position="182"/>
    </location>
</feature>
<keyword evidence="4 6" id="KW-1133">Transmembrane helix</keyword>
<evidence type="ECO:0000256" key="2">
    <source>
        <dbReference type="ARBA" id="ARBA00022475"/>
    </source>
</evidence>
<feature type="transmembrane region" description="Helical" evidence="6">
    <location>
        <begin position="299"/>
        <end position="318"/>
    </location>
</feature>
<comment type="caution">
    <text evidence="7">The sequence shown here is derived from an EMBL/GenBank/DDBJ whole genome shotgun (WGS) entry which is preliminary data.</text>
</comment>
<accession>A0AB37UPJ3</accession>
<reference evidence="7 8" key="1">
    <citation type="journal article" date="2019" name="Genome Biol. Evol.">
        <title>Day and night: Metabolic profiles and evolutionary relationships of six axenic non-marine cyanobacteria.</title>
        <authorList>
            <person name="Will S.E."/>
            <person name="Henke P."/>
            <person name="Boedeker C."/>
            <person name="Huang S."/>
            <person name="Brinkmann H."/>
            <person name="Rohde M."/>
            <person name="Jarek M."/>
            <person name="Friedl T."/>
            <person name="Seufert S."/>
            <person name="Schumacher M."/>
            <person name="Overmann J."/>
            <person name="Neumann-Schaal M."/>
            <person name="Petersen J."/>
        </authorList>
    </citation>
    <scope>NUCLEOTIDE SEQUENCE [LARGE SCALE GENOMIC DNA]</scope>
    <source>
        <strain evidence="7 8">SAG 39.79</strain>
    </source>
</reference>
<dbReference type="GO" id="GO:0005886">
    <property type="term" value="C:plasma membrane"/>
    <property type="evidence" value="ECO:0007669"/>
    <property type="project" value="UniProtKB-SubCell"/>
</dbReference>
<feature type="transmembrane region" description="Helical" evidence="6">
    <location>
        <begin position="236"/>
        <end position="254"/>
    </location>
</feature>
<dbReference type="PANTHER" id="PTHR30250">
    <property type="entry name" value="PST FAMILY PREDICTED COLANIC ACID TRANSPORTER"/>
    <property type="match status" value="1"/>
</dbReference>
<evidence type="ECO:0000256" key="5">
    <source>
        <dbReference type="ARBA" id="ARBA00023136"/>
    </source>
</evidence>
<feature type="transmembrane region" description="Helical" evidence="6">
    <location>
        <begin position="12"/>
        <end position="36"/>
    </location>
</feature>
<dbReference type="PANTHER" id="PTHR30250:SF11">
    <property type="entry name" value="O-ANTIGEN TRANSPORTER-RELATED"/>
    <property type="match status" value="1"/>
</dbReference>
<dbReference type="Pfam" id="PF13440">
    <property type="entry name" value="Polysacc_synt_3"/>
    <property type="match status" value="1"/>
</dbReference>
<feature type="transmembrane region" description="Helical" evidence="6">
    <location>
        <begin position="361"/>
        <end position="381"/>
    </location>
</feature>
<evidence type="ECO:0000256" key="1">
    <source>
        <dbReference type="ARBA" id="ARBA00004651"/>
    </source>
</evidence>
<feature type="transmembrane region" description="Helical" evidence="6">
    <location>
        <begin position="119"/>
        <end position="139"/>
    </location>
</feature>
<keyword evidence="5 6" id="KW-0472">Membrane</keyword>